<dbReference type="EMBL" id="UINC01037987">
    <property type="protein sequence ID" value="SVB34310.1"/>
    <property type="molecule type" value="Genomic_DNA"/>
</dbReference>
<accession>A0A382D7C8</accession>
<organism evidence="1">
    <name type="scientific">marine metagenome</name>
    <dbReference type="NCBI Taxonomy" id="408172"/>
    <lineage>
        <taxon>unclassified sequences</taxon>
        <taxon>metagenomes</taxon>
        <taxon>ecological metagenomes</taxon>
    </lineage>
</organism>
<gene>
    <name evidence="1" type="ORF">METZ01_LOCUS187164</name>
</gene>
<reference evidence="1" key="1">
    <citation type="submission" date="2018-05" db="EMBL/GenBank/DDBJ databases">
        <authorList>
            <person name="Lanie J.A."/>
            <person name="Ng W.-L."/>
            <person name="Kazmierczak K.M."/>
            <person name="Andrzejewski T.M."/>
            <person name="Davidsen T.M."/>
            <person name="Wayne K.J."/>
            <person name="Tettelin H."/>
            <person name="Glass J.I."/>
            <person name="Rusch D."/>
            <person name="Podicherti R."/>
            <person name="Tsui H.-C.T."/>
            <person name="Winkler M.E."/>
        </authorList>
    </citation>
    <scope>NUCLEOTIDE SEQUENCE</scope>
</reference>
<sequence>MQVEYLKEITVWDKVKEFKVPNHTYMVNDDGHLVGYIKTGTKKEIIFPKPIKNFSKSWRKFVILKK</sequence>
<evidence type="ECO:0000313" key="1">
    <source>
        <dbReference type="EMBL" id="SVB34310.1"/>
    </source>
</evidence>
<name>A0A382D7C8_9ZZZZ</name>
<proteinExistence type="predicted"/>
<dbReference type="AlphaFoldDB" id="A0A382D7C8"/>
<protein>
    <submittedName>
        <fullName evidence="1">Uncharacterized protein</fullName>
    </submittedName>
</protein>